<dbReference type="GO" id="GO:0003676">
    <property type="term" value="F:nucleic acid binding"/>
    <property type="evidence" value="ECO:0007669"/>
    <property type="project" value="InterPro"/>
</dbReference>
<gene>
    <name evidence="1" type="ORF">H310_15039</name>
</gene>
<dbReference type="Gene3D" id="3.30.420.10">
    <property type="entry name" value="Ribonuclease H-like superfamily/Ribonuclease H"/>
    <property type="match status" value="1"/>
</dbReference>
<dbReference type="InterPro" id="IPR036397">
    <property type="entry name" value="RNaseH_sf"/>
</dbReference>
<reference evidence="1" key="1">
    <citation type="submission" date="2013-12" db="EMBL/GenBank/DDBJ databases">
        <title>The Genome Sequence of Aphanomyces invadans NJM9701.</title>
        <authorList>
            <consortium name="The Broad Institute Genomics Platform"/>
            <person name="Russ C."/>
            <person name="Tyler B."/>
            <person name="van West P."/>
            <person name="Dieguez-Uribeondo J."/>
            <person name="Young S.K."/>
            <person name="Zeng Q."/>
            <person name="Gargeya S."/>
            <person name="Fitzgerald M."/>
            <person name="Abouelleil A."/>
            <person name="Alvarado L."/>
            <person name="Chapman S.B."/>
            <person name="Gainer-Dewar J."/>
            <person name="Goldberg J."/>
            <person name="Griggs A."/>
            <person name="Gujja S."/>
            <person name="Hansen M."/>
            <person name="Howarth C."/>
            <person name="Imamovic A."/>
            <person name="Ireland A."/>
            <person name="Larimer J."/>
            <person name="McCowan C."/>
            <person name="Murphy C."/>
            <person name="Pearson M."/>
            <person name="Poon T.W."/>
            <person name="Priest M."/>
            <person name="Roberts A."/>
            <person name="Saif S."/>
            <person name="Shea T."/>
            <person name="Sykes S."/>
            <person name="Wortman J."/>
            <person name="Nusbaum C."/>
            <person name="Birren B."/>
        </authorList>
    </citation>
    <scope>NUCLEOTIDE SEQUENCE [LARGE SCALE GENOMIC DNA]</scope>
    <source>
        <strain evidence="1">NJM9701</strain>
    </source>
</reference>
<name>A0A024T7X0_9STRA</name>
<dbReference type="GeneID" id="20092089"/>
<dbReference type="EMBL" id="KI914093">
    <property type="protein sequence ID" value="ETV90130.1"/>
    <property type="molecule type" value="Genomic_DNA"/>
</dbReference>
<organism evidence="1">
    <name type="scientific">Aphanomyces invadans</name>
    <dbReference type="NCBI Taxonomy" id="157072"/>
    <lineage>
        <taxon>Eukaryota</taxon>
        <taxon>Sar</taxon>
        <taxon>Stramenopiles</taxon>
        <taxon>Oomycota</taxon>
        <taxon>Saprolegniomycetes</taxon>
        <taxon>Saprolegniales</taxon>
        <taxon>Verrucalvaceae</taxon>
        <taxon>Aphanomyces</taxon>
    </lineage>
</organism>
<evidence type="ECO:0008006" key="2">
    <source>
        <dbReference type="Google" id="ProtNLM"/>
    </source>
</evidence>
<dbReference type="AlphaFoldDB" id="A0A024T7X0"/>
<accession>A0A024T7X0</accession>
<dbReference type="VEuPathDB" id="FungiDB:H310_15039"/>
<dbReference type="RefSeq" id="XP_008881239.1">
    <property type="nucleotide sequence ID" value="XM_008883017.1"/>
</dbReference>
<dbReference type="PANTHER" id="PTHR47169">
    <property type="entry name" value="OS01G0541250 PROTEIN"/>
    <property type="match status" value="1"/>
</dbReference>
<dbReference type="OrthoDB" id="166347at2759"/>
<evidence type="ECO:0000313" key="1">
    <source>
        <dbReference type="EMBL" id="ETV90130.1"/>
    </source>
</evidence>
<proteinExistence type="predicted"/>
<protein>
    <recommendedName>
        <fullName evidence="2">Transposase</fullName>
    </recommendedName>
</protein>
<sequence length="101" mass="12171">MTRRSSWTRPYLKDNQKEARVKFCQRFQTESGNINDMYHTVHVDEKWFFMTKILRRFLLWKNEDVIPRHLQSKSHITKVMFLCAVATAKRLGRSARLLGDR</sequence>